<keyword evidence="8" id="KW-1185">Reference proteome</keyword>
<dbReference type="FunFam" id="3.10.110.10:FF:000042">
    <property type="entry name" value="Ubiquitin-fold modifier-conjugating enzyme 1"/>
    <property type="match status" value="1"/>
</dbReference>
<dbReference type="GO" id="GO:1990592">
    <property type="term" value="P:protein K69-linked ufmylation"/>
    <property type="evidence" value="ECO:0007669"/>
    <property type="project" value="TreeGrafter"/>
</dbReference>
<sequence length="169" mass="19240">MVDEATRKSLSGIPLLKTKAGPKDDPKLWLQRLKEEYTALIKYVENNKAAGNDWFRLESNKEGTRWFGKCWHVQDMLKYEFDVEFDIPVTYPVTAPELALPELDGKTAKMYRGGKICLTDHFKPLWAKNVPKFGIAHAMALGLGPWLAVEIPEMIEKGAVVYKEGEDKK</sequence>
<gene>
    <name evidence="6" type="ORF">Fcan01_15059</name>
</gene>
<comment type="function">
    <text evidence="4">E2-like enzyme which forms an intermediate with UFM1 via a thioester linkage.</text>
</comment>
<dbReference type="Pfam" id="PF08694">
    <property type="entry name" value="UFC1"/>
    <property type="match status" value="1"/>
</dbReference>
<dbReference type="PANTHER" id="PTHR12921">
    <property type="entry name" value="UBIQUITIN-FOLD MODIFIER-CONJUGATING ENZYME 1"/>
    <property type="match status" value="1"/>
</dbReference>
<evidence type="ECO:0000313" key="6">
    <source>
        <dbReference type="EMBL" id="OXA50301.1"/>
    </source>
</evidence>
<evidence type="ECO:0000256" key="2">
    <source>
        <dbReference type="ARBA" id="ARBA00013306"/>
    </source>
</evidence>
<name>A0A226E026_FOLCA</name>
<comment type="similarity">
    <text evidence="1 4">Belongs to the ubiquitin-conjugating enzyme family. UFC1 subfamily.</text>
</comment>
<dbReference type="EMBL" id="MH602716">
    <property type="protein sequence ID" value="QBH72961.1"/>
    <property type="molecule type" value="mRNA"/>
</dbReference>
<dbReference type="OMA" id="LWQKNVP"/>
<dbReference type="GO" id="GO:0005737">
    <property type="term" value="C:cytoplasm"/>
    <property type="evidence" value="ECO:0007669"/>
    <property type="project" value="TreeGrafter"/>
</dbReference>
<evidence type="ECO:0000256" key="4">
    <source>
        <dbReference type="PIRNR" id="PIRNR008716"/>
    </source>
</evidence>
<evidence type="ECO:0000256" key="5">
    <source>
        <dbReference type="PIRSR" id="PIRSR008716-1"/>
    </source>
</evidence>
<protein>
    <recommendedName>
        <fullName evidence="2 4">Ubiquitin-fold modifier-conjugating enzyme 1</fullName>
    </recommendedName>
</protein>
<dbReference type="Proteomes" id="UP000198287">
    <property type="component" value="Unassembled WGS sequence"/>
</dbReference>
<dbReference type="OrthoDB" id="10256182at2759"/>
<dbReference type="SUPFAM" id="SSF54495">
    <property type="entry name" value="UBC-like"/>
    <property type="match status" value="1"/>
</dbReference>
<evidence type="ECO:0000256" key="3">
    <source>
        <dbReference type="ARBA" id="ARBA00022786"/>
    </source>
</evidence>
<dbReference type="EMBL" id="LNIX01000009">
    <property type="protein sequence ID" value="OXA50301.1"/>
    <property type="molecule type" value="Genomic_DNA"/>
</dbReference>
<dbReference type="GO" id="GO:0061657">
    <property type="term" value="F:UFM1 conjugating enzyme activity"/>
    <property type="evidence" value="ECO:0007669"/>
    <property type="project" value="InterPro"/>
</dbReference>
<proteinExistence type="evidence at transcript level"/>
<reference evidence="6 8" key="1">
    <citation type="submission" date="2015-12" db="EMBL/GenBank/DDBJ databases">
        <title>The genome of Folsomia candida.</title>
        <authorList>
            <person name="Faddeeva A."/>
            <person name="Derks M.F."/>
            <person name="Anvar Y."/>
            <person name="Smit S."/>
            <person name="Van Straalen N."/>
            <person name="Roelofs D."/>
        </authorList>
    </citation>
    <scope>NUCLEOTIDE SEQUENCE [LARGE SCALE GENOMIC DNA]</scope>
    <source>
        <strain evidence="6 8">VU population</strain>
        <tissue evidence="6">Whole body</tissue>
    </source>
</reference>
<evidence type="ECO:0000313" key="8">
    <source>
        <dbReference type="Proteomes" id="UP000198287"/>
    </source>
</evidence>
<dbReference type="STRING" id="158441.A0A226E026"/>
<dbReference type="PIRSF" id="PIRSF008716">
    <property type="entry name" value="DUF1782"/>
    <property type="match status" value="1"/>
</dbReference>
<reference evidence="7" key="2">
    <citation type="journal article" date="2019" name="Sci. Rep.">
        <title>No signal of deleterious mutation accumulation in conserved gene sequences of extant asexual hexapods.</title>
        <authorList>
            <person name="Brandt A."/>
            <person name="Bast J."/>
            <person name="Scheu S."/>
            <person name="Meusemann K."/>
            <person name="Donath A."/>
            <person name="Schuette K."/>
            <person name="Machida R."/>
            <person name="Kraaijeveld K."/>
        </authorList>
    </citation>
    <scope>NUCLEOTIDE SEQUENCE</scope>
    <source>
        <strain evidence="7">OG11941</strain>
    </source>
</reference>
<dbReference type="CDD" id="cd11686">
    <property type="entry name" value="UBCc_UFC1"/>
    <property type="match status" value="1"/>
</dbReference>
<dbReference type="InterPro" id="IPR014806">
    <property type="entry name" value="Ufc1"/>
</dbReference>
<dbReference type="AlphaFoldDB" id="A0A226E026"/>
<dbReference type="Gene3D" id="3.10.110.10">
    <property type="entry name" value="Ubiquitin Conjugating Enzyme"/>
    <property type="match status" value="1"/>
</dbReference>
<evidence type="ECO:0000313" key="7">
    <source>
        <dbReference type="EMBL" id="QBH72961.1"/>
    </source>
</evidence>
<dbReference type="PANTHER" id="PTHR12921:SF0">
    <property type="entry name" value="UBIQUITIN-FOLD MODIFIER-CONJUGATING ENZYME 1"/>
    <property type="match status" value="1"/>
</dbReference>
<feature type="active site" description="Glycyl thioester intermediate" evidence="5">
    <location>
        <position position="117"/>
    </location>
</feature>
<evidence type="ECO:0000256" key="1">
    <source>
        <dbReference type="ARBA" id="ARBA00008451"/>
    </source>
</evidence>
<dbReference type="InterPro" id="IPR016135">
    <property type="entry name" value="UBQ-conjugating_enzyme/RWD"/>
</dbReference>
<accession>A0A226E026</accession>
<keyword evidence="3 4" id="KW-0833">Ubl conjugation pathway</keyword>
<organism evidence="6 8">
    <name type="scientific">Folsomia candida</name>
    <name type="common">Springtail</name>
    <dbReference type="NCBI Taxonomy" id="158441"/>
    <lineage>
        <taxon>Eukaryota</taxon>
        <taxon>Metazoa</taxon>
        <taxon>Ecdysozoa</taxon>
        <taxon>Arthropoda</taxon>
        <taxon>Hexapoda</taxon>
        <taxon>Collembola</taxon>
        <taxon>Entomobryomorpha</taxon>
        <taxon>Isotomoidea</taxon>
        <taxon>Isotomidae</taxon>
        <taxon>Proisotominae</taxon>
        <taxon>Folsomia</taxon>
    </lineage>
</organism>